<dbReference type="InterPro" id="IPR013818">
    <property type="entry name" value="Lipase"/>
</dbReference>
<dbReference type="Gene3D" id="3.40.50.1820">
    <property type="entry name" value="alpha/beta hydrolase"/>
    <property type="match status" value="1"/>
</dbReference>
<dbReference type="PRINTS" id="PR00821">
    <property type="entry name" value="TAGLIPASE"/>
</dbReference>
<dbReference type="InterPro" id="IPR020821">
    <property type="entry name" value="ENPP1-3/EXOG-like_nuc-like"/>
</dbReference>
<keyword evidence="3" id="KW-0964">Secreted</keyword>
<feature type="domain" description="ENPP1-3/EXOG-like endonuclease/phosphodiesterase" evidence="5">
    <location>
        <begin position="157"/>
        <end position="366"/>
    </location>
</feature>
<dbReference type="CDD" id="cd00707">
    <property type="entry name" value="Pancreat_lipase_like"/>
    <property type="match status" value="1"/>
</dbReference>
<dbReference type="SUPFAM" id="SSF53474">
    <property type="entry name" value="alpha/beta-Hydrolases"/>
    <property type="match status" value="1"/>
</dbReference>
<dbReference type="InterPro" id="IPR002334">
    <property type="entry name" value="Allerg_PlipaseA1"/>
</dbReference>
<evidence type="ECO:0000256" key="1">
    <source>
        <dbReference type="ARBA" id="ARBA00004613"/>
    </source>
</evidence>
<dbReference type="PRINTS" id="PR00825">
    <property type="entry name" value="DOLALLERGEN"/>
</dbReference>
<evidence type="ECO:0000313" key="7">
    <source>
        <dbReference type="EnsemblMetazoa" id="GPPI031915-PA"/>
    </source>
</evidence>
<comment type="similarity">
    <text evidence="2 4">Belongs to the AB hydrolase superfamily. Lipase family.</text>
</comment>
<reference evidence="8" key="1">
    <citation type="submission" date="2015-01" db="EMBL/GenBank/DDBJ databases">
        <authorList>
            <person name="Aksoy S."/>
            <person name="Warren W."/>
            <person name="Wilson R.K."/>
        </authorList>
    </citation>
    <scope>NUCLEOTIDE SEQUENCE [LARGE SCALE GENOMIC DNA]</scope>
    <source>
        <strain evidence="8">IAEA</strain>
    </source>
</reference>
<dbReference type="PANTHER" id="PTHR11610:SF173">
    <property type="entry name" value="LIPASE DOMAIN-CONTAINING PROTEIN-RELATED"/>
    <property type="match status" value="1"/>
</dbReference>
<dbReference type="InterPro" id="IPR044925">
    <property type="entry name" value="His-Me_finger_sf"/>
</dbReference>
<name>A0A1B0BJ84_9MUSC</name>
<comment type="subcellular location">
    <subcellularLocation>
        <location evidence="1">Secreted</location>
    </subcellularLocation>
</comment>
<dbReference type="PANTHER" id="PTHR11610">
    <property type="entry name" value="LIPASE"/>
    <property type="match status" value="1"/>
</dbReference>
<dbReference type="SUPFAM" id="SSF54060">
    <property type="entry name" value="His-Me finger endonucleases"/>
    <property type="match status" value="1"/>
</dbReference>
<dbReference type="InterPro" id="IPR000734">
    <property type="entry name" value="TAG_lipase"/>
</dbReference>
<reference evidence="7" key="2">
    <citation type="submission" date="2020-05" db="UniProtKB">
        <authorList>
            <consortium name="EnsemblMetazoa"/>
        </authorList>
    </citation>
    <scope>IDENTIFICATION</scope>
    <source>
        <strain evidence="7">IAEA</strain>
    </source>
</reference>
<dbReference type="STRING" id="67801.A0A1B0BJ84"/>
<dbReference type="Gene3D" id="3.40.570.10">
    <property type="entry name" value="Extracellular Endonuclease, subunit A"/>
    <property type="match status" value="1"/>
</dbReference>
<dbReference type="GO" id="GO:0017171">
    <property type="term" value="F:serine hydrolase activity"/>
    <property type="evidence" value="ECO:0007669"/>
    <property type="project" value="TreeGrafter"/>
</dbReference>
<dbReference type="GO" id="GO:0003676">
    <property type="term" value="F:nucleic acid binding"/>
    <property type="evidence" value="ECO:0007669"/>
    <property type="project" value="InterPro"/>
</dbReference>
<dbReference type="GO" id="GO:0016298">
    <property type="term" value="F:lipase activity"/>
    <property type="evidence" value="ECO:0007669"/>
    <property type="project" value="InterPro"/>
</dbReference>
<evidence type="ECO:0000313" key="8">
    <source>
        <dbReference type="Proteomes" id="UP000092460"/>
    </source>
</evidence>
<organism evidence="7 8">
    <name type="scientific">Glossina palpalis gambiensis</name>
    <dbReference type="NCBI Taxonomy" id="67801"/>
    <lineage>
        <taxon>Eukaryota</taxon>
        <taxon>Metazoa</taxon>
        <taxon>Ecdysozoa</taxon>
        <taxon>Arthropoda</taxon>
        <taxon>Hexapoda</taxon>
        <taxon>Insecta</taxon>
        <taxon>Pterygota</taxon>
        <taxon>Neoptera</taxon>
        <taxon>Endopterygota</taxon>
        <taxon>Diptera</taxon>
        <taxon>Brachycera</taxon>
        <taxon>Muscomorpha</taxon>
        <taxon>Hippoboscoidea</taxon>
        <taxon>Glossinidae</taxon>
        <taxon>Glossina</taxon>
    </lineage>
</organism>
<dbReference type="CDD" id="cd00091">
    <property type="entry name" value="NUC"/>
    <property type="match status" value="1"/>
</dbReference>
<dbReference type="EMBL" id="JXJN01015343">
    <property type="status" value="NOT_ANNOTATED_CDS"/>
    <property type="molecule type" value="Genomic_DNA"/>
</dbReference>
<evidence type="ECO:0008006" key="9">
    <source>
        <dbReference type="Google" id="ProtNLM"/>
    </source>
</evidence>
<dbReference type="InterPro" id="IPR044929">
    <property type="entry name" value="DNA/RNA_non-sp_Endonuclease_sf"/>
</dbReference>
<dbReference type="Proteomes" id="UP000092460">
    <property type="component" value="Unassembled WGS sequence"/>
</dbReference>
<dbReference type="InterPro" id="IPR029058">
    <property type="entry name" value="AB_hydrolase_fold"/>
</dbReference>
<dbReference type="SMART" id="SM00892">
    <property type="entry name" value="Endonuclease_NS"/>
    <property type="match status" value="1"/>
</dbReference>
<evidence type="ECO:0000256" key="3">
    <source>
        <dbReference type="ARBA" id="ARBA00022525"/>
    </source>
</evidence>
<dbReference type="InterPro" id="IPR001604">
    <property type="entry name" value="Endo_G_ENPP1-like_dom"/>
</dbReference>
<evidence type="ECO:0000256" key="4">
    <source>
        <dbReference type="RuleBase" id="RU004262"/>
    </source>
</evidence>
<evidence type="ECO:0000256" key="2">
    <source>
        <dbReference type="ARBA" id="ARBA00010701"/>
    </source>
</evidence>
<dbReference type="InterPro" id="IPR033906">
    <property type="entry name" value="Lipase_N"/>
</dbReference>
<dbReference type="EnsemblMetazoa" id="GPPI031915-RA">
    <property type="protein sequence ID" value="GPPI031915-PA"/>
    <property type="gene ID" value="GPPI031915"/>
</dbReference>
<dbReference type="Pfam" id="PF01223">
    <property type="entry name" value="Endonuclease_NS"/>
    <property type="match status" value="1"/>
</dbReference>
<dbReference type="VEuPathDB" id="VectorBase:GPPI031915"/>
<dbReference type="GO" id="GO:0016042">
    <property type="term" value="P:lipid catabolic process"/>
    <property type="evidence" value="ECO:0007669"/>
    <property type="project" value="TreeGrafter"/>
</dbReference>
<dbReference type="AlphaFoldDB" id="A0A1B0BJ84"/>
<evidence type="ECO:0000259" key="6">
    <source>
        <dbReference type="SMART" id="SM00892"/>
    </source>
</evidence>
<sequence length="702" mass="80572">MEVGVDEFEMPSSSTECEKKCFIVNKWKAVAICGNHIMNVSIEYQTNPISAANEEFFFFFFWENNGMAGIGRTLHCMLITAVISFTLGAYYQHYDILRQLCYVINDDPYAFYIKDKLYGTLRFFKNSVVRLKANKTCSCLPRVMKYGFPGMEDLRVYDDFVISYDRRNRVAHWVYEHLQTSSIFNTTGSRRMAEYKADLGIPSDFRVDTTDYKDSGYDKGHLAASGNHKSKQSYCNDTFYFTNIAPQVGEGFNRGCWQKLEAYVRDLCKRYGSVFVCTGPLYLPRKSDADKWYVEYEVFGAKTIAVPTHYFKVITIESKLPGGLPYMEAYVMPNKELDEKTDLRSFLCDIRVVESASDAYALPASLACDHTLKANTTYFSFLKKLFRHFLPFLSNDRVRMRFFLYKRDFPDCAREIRIDDDESIHLSGFNAEHPTRILVHGWLTSSNGSFNRIVKNAYMNLTKIQPNGFTHSNEILHFEGEISSNLPRDFNIIIVDWTAVGTNINYFSVVNMIDKLGLNLAEFLLYLQFKANLHMLDVYMIGHSMGCHIAGSAGRQLKPQRINTIFALDPAGPKFRNLNANQRLSESDAVYVEVIHTSDILGIQQDIGHASFYPNFGKGQKNCYKFGCSHGRAYHYFAESLTSELGFWGIKCEKVSEHAWILYHEDEDVRMGGEPSMPKNGTFYVKTNDMPPYAVGRKRKTD</sequence>
<dbReference type="SMART" id="SM00477">
    <property type="entry name" value="NUC"/>
    <property type="match status" value="1"/>
</dbReference>
<evidence type="ECO:0000259" key="5">
    <source>
        <dbReference type="SMART" id="SM00477"/>
    </source>
</evidence>
<keyword evidence="8" id="KW-1185">Reference proteome</keyword>
<feature type="domain" description="DNA/RNA non-specific endonuclease/pyrophosphatase/phosphodiesterase" evidence="6">
    <location>
        <begin position="156"/>
        <end position="375"/>
    </location>
</feature>
<accession>A0A1B0BJ84</accession>
<dbReference type="GO" id="GO:0005615">
    <property type="term" value="C:extracellular space"/>
    <property type="evidence" value="ECO:0007669"/>
    <property type="project" value="TreeGrafter"/>
</dbReference>
<dbReference type="GO" id="GO:0046872">
    <property type="term" value="F:metal ion binding"/>
    <property type="evidence" value="ECO:0007669"/>
    <property type="project" value="InterPro"/>
</dbReference>
<dbReference type="Pfam" id="PF00151">
    <property type="entry name" value="Lipase"/>
    <property type="match status" value="1"/>
</dbReference>
<proteinExistence type="inferred from homology"/>
<protein>
    <recommendedName>
        <fullName evidence="9">Lipase domain-containing protein</fullName>
    </recommendedName>
</protein>